<comment type="caution">
    <text evidence="3">The sequence shown here is derived from an EMBL/GenBank/DDBJ whole genome shotgun (WGS) entry which is preliminary data.</text>
</comment>
<dbReference type="RefSeq" id="WP_115881126.1">
    <property type="nucleotide sequence ID" value="NZ_QTTQ01000011.1"/>
</dbReference>
<keyword evidence="1" id="KW-0732">Signal</keyword>
<dbReference type="AlphaFoldDB" id="A0A3D9RLZ0"/>
<feature type="signal peptide" evidence="1">
    <location>
        <begin position="1"/>
        <end position="20"/>
    </location>
</feature>
<evidence type="ECO:0000313" key="4">
    <source>
        <dbReference type="Proteomes" id="UP000256429"/>
    </source>
</evidence>
<proteinExistence type="predicted"/>
<reference evidence="3 4" key="1">
    <citation type="submission" date="2018-08" db="EMBL/GenBank/DDBJ databases">
        <title>Genomic Encyclopedia of Type Strains, Phase III (KMG-III): the genomes of soil and plant-associated and newly described type strains.</title>
        <authorList>
            <person name="Whitman W."/>
        </authorList>
    </citation>
    <scope>NUCLEOTIDE SEQUENCE [LARGE SCALE GENOMIC DNA]</scope>
    <source>
        <strain evidence="3 4">325-5</strain>
    </source>
</reference>
<sequence>MKKLLIVTITLFSISLSAQKINWMSFEEAVEAQKVTPKKIFVDAYTVWCGPCKMLDKNTFQNKDVAAYVNENYYAVKFNAEGNETINFKGTTYTNPNFDPNKSGRNSSHQLSGYFGIRAYPTLLFLDEETNFITPLPGYKTPKQLELYLKLFKTDAYKTLTEQGDWENYQANFTYEFKE</sequence>
<evidence type="ECO:0000256" key="1">
    <source>
        <dbReference type="SAM" id="SignalP"/>
    </source>
</evidence>
<organism evidence="3 4">
    <name type="scientific">Lutibacter oceani</name>
    <dbReference type="NCBI Taxonomy" id="1853311"/>
    <lineage>
        <taxon>Bacteria</taxon>
        <taxon>Pseudomonadati</taxon>
        <taxon>Bacteroidota</taxon>
        <taxon>Flavobacteriia</taxon>
        <taxon>Flavobacteriales</taxon>
        <taxon>Flavobacteriaceae</taxon>
        <taxon>Lutibacter</taxon>
    </lineage>
</organism>
<evidence type="ECO:0000313" key="3">
    <source>
        <dbReference type="EMBL" id="REE80568.1"/>
    </source>
</evidence>
<dbReference type="Proteomes" id="UP000256429">
    <property type="component" value="Unassembled WGS sequence"/>
</dbReference>
<dbReference type="InterPro" id="IPR036249">
    <property type="entry name" value="Thioredoxin-like_sf"/>
</dbReference>
<dbReference type="Pfam" id="PF13098">
    <property type="entry name" value="Thioredoxin_2"/>
    <property type="match status" value="1"/>
</dbReference>
<evidence type="ECO:0000259" key="2">
    <source>
        <dbReference type="Pfam" id="PF13098"/>
    </source>
</evidence>
<dbReference type="SUPFAM" id="SSF52833">
    <property type="entry name" value="Thioredoxin-like"/>
    <property type="match status" value="1"/>
</dbReference>
<name>A0A3D9RLZ0_9FLAO</name>
<dbReference type="OrthoDB" id="9811036at2"/>
<protein>
    <submittedName>
        <fullName evidence="3">Thioredoxin-related protein</fullName>
    </submittedName>
</protein>
<dbReference type="InterPro" id="IPR012336">
    <property type="entry name" value="Thioredoxin-like_fold"/>
</dbReference>
<gene>
    <name evidence="3" type="ORF">BX611_2214</name>
</gene>
<feature type="domain" description="Thioredoxin-like fold" evidence="2">
    <location>
        <begin position="38"/>
        <end position="148"/>
    </location>
</feature>
<accession>A0A3D9RLZ0</accession>
<feature type="chain" id="PRO_5017689188" evidence="1">
    <location>
        <begin position="21"/>
        <end position="179"/>
    </location>
</feature>
<dbReference type="EMBL" id="QTTQ01000011">
    <property type="protein sequence ID" value="REE80568.1"/>
    <property type="molecule type" value="Genomic_DNA"/>
</dbReference>
<dbReference type="Gene3D" id="3.40.30.10">
    <property type="entry name" value="Glutaredoxin"/>
    <property type="match status" value="1"/>
</dbReference>
<keyword evidence="4" id="KW-1185">Reference proteome</keyword>